<feature type="modified residue" description="4-aspartylphosphate" evidence="3">
    <location>
        <position position="54"/>
    </location>
</feature>
<dbReference type="InterPro" id="IPR001789">
    <property type="entry name" value="Sig_transdc_resp-reg_receiver"/>
</dbReference>
<dbReference type="InterPro" id="IPR036388">
    <property type="entry name" value="WH-like_DNA-bd_sf"/>
</dbReference>
<keyword evidence="2" id="KW-0902">Two-component regulatory system</keyword>
<dbReference type="PROSITE" id="PS50110">
    <property type="entry name" value="RESPONSE_REGULATORY"/>
    <property type="match status" value="1"/>
</dbReference>
<dbReference type="Pfam" id="PF00072">
    <property type="entry name" value="Response_reg"/>
    <property type="match status" value="1"/>
</dbReference>
<evidence type="ECO:0000259" key="5">
    <source>
        <dbReference type="PROSITE" id="PS50921"/>
    </source>
</evidence>
<comment type="caution">
    <text evidence="6">The sequence shown here is derived from an EMBL/GenBank/DDBJ whole genome shotgun (WGS) entry which is preliminary data.</text>
</comment>
<dbReference type="Pfam" id="PF03861">
    <property type="entry name" value="ANTAR"/>
    <property type="match status" value="1"/>
</dbReference>
<evidence type="ECO:0000313" key="7">
    <source>
        <dbReference type="Proteomes" id="UP001260980"/>
    </source>
</evidence>
<evidence type="ECO:0000259" key="4">
    <source>
        <dbReference type="PROSITE" id="PS50110"/>
    </source>
</evidence>
<dbReference type="SMART" id="SM01012">
    <property type="entry name" value="ANTAR"/>
    <property type="match status" value="1"/>
</dbReference>
<dbReference type="PIRSF" id="PIRSF036382">
    <property type="entry name" value="RR_antiterm"/>
    <property type="match status" value="1"/>
</dbReference>
<feature type="domain" description="Response regulatory" evidence="4">
    <location>
        <begin position="4"/>
        <end position="119"/>
    </location>
</feature>
<name>A0ABU3RNL5_9BACL</name>
<dbReference type="SUPFAM" id="SSF52172">
    <property type="entry name" value="CheY-like"/>
    <property type="match status" value="1"/>
</dbReference>
<dbReference type="InterPro" id="IPR011006">
    <property type="entry name" value="CheY-like_superfamily"/>
</dbReference>
<dbReference type="InterPro" id="IPR050595">
    <property type="entry name" value="Bact_response_regulator"/>
</dbReference>
<organism evidence="6 7">
    <name type="scientific">Paenibacillus violae</name>
    <dbReference type="NCBI Taxonomy" id="3077234"/>
    <lineage>
        <taxon>Bacteria</taxon>
        <taxon>Bacillati</taxon>
        <taxon>Bacillota</taxon>
        <taxon>Bacilli</taxon>
        <taxon>Bacillales</taxon>
        <taxon>Paenibacillaceae</taxon>
        <taxon>Paenibacillus</taxon>
    </lineage>
</organism>
<gene>
    <name evidence="6" type="ORF">RQP52_32845</name>
</gene>
<feature type="domain" description="ANTAR" evidence="5">
    <location>
        <begin position="125"/>
        <end position="186"/>
    </location>
</feature>
<keyword evidence="7" id="KW-1185">Reference proteome</keyword>
<dbReference type="RefSeq" id="WP_315955746.1">
    <property type="nucleotide sequence ID" value="NZ_JAWCUD010000016.1"/>
</dbReference>
<evidence type="ECO:0000256" key="3">
    <source>
        <dbReference type="PROSITE-ProRule" id="PRU00169"/>
    </source>
</evidence>
<dbReference type="SMART" id="SM00448">
    <property type="entry name" value="REC"/>
    <property type="match status" value="1"/>
</dbReference>
<protein>
    <submittedName>
        <fullName evidence="6">Response regulator</fullName>
    </submittedName>
</protein>
<reference evidence="6 7" key="1">
    <citation type="submission" date="2023-10" db="EMBL/GenBank/DDBJ databases">
        <title>Paenibacillus strain PFR10 Genome sequencing and assembly.</title>
        <authorList>
            <person name="Kim I."/>
        </authorList>
    </citation>
    <scope>NUCLEOTIDE SEQUENCE [LARGE SCALE GENOMIC DNA]</scope>
    <source>
        <strain evidence="6 7">PFR10</strain>
    </source>
</reference>
<evidence type="ECO:0000256" key="1">
    <source>
        <dbReference type="ARBA" id="ARBA00022553"/>
    </source>
</evidence>
<dbReference type="Gene3D" id="3.40.50.2300">
    <property type="match status" value="1"/>
</dbReference>
<dbReference type="PANTHER" id="PTHR44591">
    <property type="entry name" value="STRESS RESPONSE REGULATOR PROTEIN 1"/>
    <property type="match status" value="1"/>
</dbReference>
<keyword evidence="1 3" id="KW-0597">Phosphoprotein</keyword>
<dbReference type="Gene3D" id="1.10.10.10">
    <property type="entry name" value="Winged helix-like DNA-binding domain superfamily/Winged helix DNA-binding domain"/>
    <property type="match status" value="1"/>
</dbReference>
<dbReference type="InterPro" id="IPR005561">
    <property type="entry name" value="ANTAR"/>
</dbReference>
<accession>A0ABU3RNL5</accession>
<evidence type="ECO:0000313" key="6">
    <source>
        <dbReference type="EMBL" id="MDU0205877.1"/>
    </source>
</evidence>
<proteinExistence type="predicted"/>
<dbReference type="PANTHER" id="PTHR44591:SF3">
    <property type="entry name" value="RESPONSE REGULATORY DOMAIN-CONTAINING PROTEIN"/>
    <property type="match status" value="1"/>
</dbReference>
<dbReference type="Proteomes" id="UP001260980">
    <property type="component" value="Unassembled WGS sequence"/>
</dbReference>
<dbReference type="InterPro" id="IPR008327">
    <property type="entry name" value="Sig_transdc_resp-reg_antiterm"/>
</dbReference>
<sequence length="202" mass="22255">MRNAIVVVDDDPIIRMDIREMLEEGGYLVAGEAKNGEEAIELIARVKPDLAIMDIKMPVMNGIKASHIIRKLQQDTSVLLLTAYSQKELVKDAREAGVAAFLVKPVSEEDLLPAVEIALSQKEKMDSLKQDIKLLKQSIEERKSIEKAKGLVMQKHALSEEKAYAKMREVSMATRIPLAKLAADILRDGAEVLAGAGGRTHD</sequence>
<dbReference type="PROSITE" id="PS50921">
    <property type="entry name" value="ANTAR"/>
    <property type="match status" value="1"/>
</dbReference>
<evidence type="ECO:0000256" key="2">
    <source>
        <dbReference type="ARBA" id="ARBA00023012"/>
    </source>
</evidence>
<dbReference type="EMBL" id="JAWCUD010000016">
    <property type="protein sequence ID" value="MDU0205877.1"/>
    <property type="molecule type" value="Genomic_DNA"/>
</dbReference>